<dbReference type="GO" id="GO:0042602">
    <property type="term" value="F:riboflavin reductase (NADPH) activity"/>
    <property type="evidence" value="ECO:0007669"/>
    <property type="project" value="TreeGrafter"/>
</dbReference>
<keyword evidence="4" id="KW-1185">Reference proteome</keyword>
<protein>
    <recommendedName>
        <fullName evidence="2">NAD(P)-binding domain-containing protein</fullName>
    </recommendedName>
</protein>
<accession>A0A4S8QZQ2</accession>
<dbReference type="InterPro" id="IPR016040">
    <property type="entry name" value="NAD(P)-bd_dom"/>
</dbReference>
<dbReference type="PANTHER" id="PTHR43355">
    <property type="entry name" value="FLAVIN REDUCTASE (NADPH)"/>
    <property type="match status" value="1"/>
</dbReference>
<name>A0A4S8QZQ2_9HELO</name>
<evidence type="ECO:0000313" key="4">
    <source>
        <dbReference type="Proteomes" id="UP000308671"/>
    </source>
</evidence>
<proteinExistence type="inferred from homology"/>
<dbReference type="OrthoDB" id="419598at2759"/>
<dbReference type="SUPFAM" id="SSF51735">
    <property type="entry name" value="NAD(P)-binding Rossmann-fold domains"/>
    <property type="match status" value="1"/>
</dbReference>
<evidence type="ECO:0000256" key="1">
    <source>
        <dbReference type="ARBA" id="ARBA00038376"/>
    </source>
</evidence>
<reference evidence="3 4" key="1">
    <citation type="submission" date="2017-12" db="EMBL/GenBank/DDBJ databases">
        <title>Comparative genomics of Botrytis spp.</title>
        <authorList>
            <person name="Valero-Jimenez C.A."/>
            <person name="Tapia P."/>
            <person name="Veloso J."/>
            <person name="Silva-Moreno E."/>
            <person name="Staats M."/>
            <person name="Valdes J.H."/>
            <person name="Van Kan J.A.L."/>
        </authorList>
    </citation>
    <scope>NUCLEOTIDE SEQUENCE [LARGE SCALE GENOMIC DNA]</scope>
    <source>
        <strain evidence="3 4">MUCL435</strain>
    </source>
</reference>
<dbReference type="GO" id="GO:0004074">
    <property type="term" value="F:biliverdin reductase [NAD(P)H] activity"/>
    <property type="evidence" value="ECO:0007669"/>
    <property type="project" value="TreeGrafter"/>
</dbReference>
<dbReference type="EMBL" id="PQXL01000396">
    <property type="protein sequence ID" value="THV46314.1"/>
    <property type="molecule type" value="Genomic_DNA"/>
</dbReference>
<dbReference type="Proteomes" id="UP000308671">
    <property type="component" value="Unassembled WGS sequence"/>
</dbReference>
<organism evidence="3 4">
    <name type="scientific">Botrytis galanthina</name>
    <dbReference type="NCBI Taxonomy" id="278940"/>
    <lineage>
        <taxon>Eukaryota</taxon>
        <taxon>Fungi</taxon>
        <taxon>Dikarya</taxon>
        <taxon>Ascomycota</taxon>
        <taxon>Pezizomycotina</taxon>
        <taxon>Leotiomycetes</taxon>
        <taxon>Helotiales</taxon>
        <taxon>Sclerotiniaceae</taxon>
        <taxon>Botrytis</taxon>
    </lineage>
</organism>
<feature type="domain" description="NAD(P)-binding" evidence="2">
    <location>
        <begin position="7"/>
        <end position="209"/>
    </location>
</feature>
<evidence type="ECO:0000259" key="2">
    <source>
        <dbReference type="Pfam" id="PF13460"/>
    </source>
</evidence>
<dbReference type="Pfam" id="PF13460">
    <property type="entry name" value="NAD_binding_10"/>
    <property type="match status" value="1"/>
</dbReference>
<dbReference type="Gene3D" id="3.40.50.720">
    <property type="entry name" value="NAD(P)-binding Rossmann-like Domain"/>
    <property type="match status" value="1"/>
</dbReference>
<gene>
    <name evidence="3" type="ORF">BGAL_0396g00070</name>
</gene>
<dbReference type="PANTHER" id="PTHR43355:SF2">
    <property type="entry name" value="FLAVIN REDUCTASE (NADPH)"/>
    <property type="match status" value="1"/>
</dbReference>
<dbReference type="InterPro" id="IPR051606">
    <property type="entry name" value="Polyketide_Oxido-like"/>
</dbReference>
<sequence length="221" mass="24178">MQLLVIGGSGRTGKMVIEEALLRGHDVTALVRDPSSMEARDGLKLFKGTPLNKADVKAAFEASTDIPSVVIVTLSAPRTSDSPFSASVSPPRLMADSNANIIAVMKEFDVRKIVVMQAFGVGDSWPHMHFLLRMLMKKSNMYLQYDDHNLVDKEIKASDINYVLARPARLEEGEAQPVKVYGNKGMGVAMMASITRESVANWLVSAAEQKTWDSQTPVLAN</sequence>
<dbReference type="AlphaFoldDB" id="A0A4S8QZQ2"/>
<dbReference type="InterPro" id="IPR036291">
    <property type="entry name" value="NAD(P)-bd_dom_sf"/>
</dbReference>
<evidence type="ECO:0000313" key="3">
    <source>
        <dbReference type="EMBL" id="THV46314.1"/>
    </source>
</evidence>
<comment type="caution">
    <text evidence="3">The sequence shown here is derived from an EMBL/GenBank/DDBJ whole genome shotgun (WGS) entry which is preliminary data.</text>
</comment>
<comment type="similarity">
    <text evidence="1">Belongs to the avfA family.</text>
</comment>